<dbReference type="GO" id="GO:0032259">
    <property type="term" value="P:methylation"/>
    <property type="evidence" value="ECO:0007669"/>
    <property type="project" value="UniProtKB-KW"/>
</dbReference>
<comment type="caution">
    <text evidence="12">The sequence shown here is derived from an EMBL/GenBank/DDBJ whole genome shotgun (WGS) entry which is preliminary data.</text>
</comment>
<dbReference type="Gene3D" id="3.30.950.10">
    <property type="entry name" value="Methyltransferase, Cobalt-precorrin-4 Transmethylase, Domain 2"/>
    <property type="match status" value="1"/>
</dbReference>
<evidence type="ECO:0000256" key="5">
    <source>
        <dbReference type="ARBA" id="ARBA00022679"/>
    </source>
</evidence>
<keyword evidence="3" id="KW-0169">Cobalamin biosynthesis</keyword>
<keyword evidence="5 10" id="KW-0808">Transferase</keyword>
<evidence type="ECO:0000256" key="1">
    <source>
        <dbReference type="ARBA" id="ARBA00005879"/>
    </source>
</evidence>
<keyword evidence="4 10" id="KW-0489">Methyltransferase</keyword>
<dbReference type="AlphaFoldDB" id="A0A2T5GTY9"/>
<dbReference type="InterPro" id="IPR014776">
    <property type="entry name" value="4pyrrole_Mease_sub2"/>
</dbReference>
<dbReference type="PANTHER" id="PTHR45790">
    <property type="entry name" value="SIROHEME SYNTHASE-RELATED"/>
    <property type="match status" value="1"/>
</dbReference>
<keyword evidence="13" id="KW-1185">Reference proteome</keyword>
<comment type="pathway">
    <text evidence="9">Cofactor biosynthesis; adenosylcobalamin biosynthesis; precorrin-2 from uroporphyrinogen III: step 1/1.</text>
</comment>
<dbReference type="SUPFAM" id="SSF53790">
    <property type="entry name" value="Tetrapyrrole methylase"/>
    <property type="match status" value="1"/>
</dbReference>
<dbReference type="FunFam" id="3.40.1010.10:FF:000001">
    <property type="entry name" value="Siroheme synthase"/>
    <property type="match status" value="1"/>
</dbReference>
<protein>
    <recommendedName>
        <fullName evidence="2">uroporphyrinogen-III C-methyltransferase</fullName>
        <ecNumber evidence="2">2.1.1.107</ecNumber>
    </recommendedName>
</protein>
<evidence type="ECO:0000256" key="9">
    <source>
        <dbReference type="ARBA" id="ARBA00060548"/>
    </source>
</evidence>
<dbReference type="PROSITE" id="PS00840">
    <property type="entry name" value="SUMT_2"/>
    <property type="match status" value="1"/>
</dbReference>
<evidence type="ECO:0000256" key="6">
    <source>
        <dbReference type="ARBA" id="ARBA00022691"/>
    </source>
</evidence>
<evidence type="ECO:0000256" key="3">
    <source>
        <dbReference type="ARBA" id="ARBA00022573"/>
    </source>
</evidence>
<evidence type="ECO:0000259" key="11">
    <source>
        <dbReference type="Pfam" id="PF00590"/>
    </source>
</evidence>
<dbReference type="EC" id="2.1.1.107" evidence="2"/>
<keyword evidence="6" id="KW-0949">S-adenosyl-L-methionine</keyword>
<evidence type="ECO:0000256" key="8">
    <source>
        <dbReference type="ARBA" id="ARBA00025705"/>
    </source>
</evidence>
<dbReference type="InterPro" id="IPR035996">
    <property type="entry name" value="4pyrrol_Methylase_sf"/>
</dbReference>
<dbReference type="CDD" id="cd11642">
    <property type="entry name" value="SUMT"/>
    <property type="match status" value="1"/>
</dbReference>
<accession>A0A2T5GTY9</accession>
<dbReference type="InterPro" id="IPR000878">
    <property type="entry name" value="4pyrrol_Mease"/>
</dbReference>
<gene>
    <name evidence="12" type="ORF">C8J26_1071</name>
</gene>
<dbReference type="UniPathway" id="UPA00262">
    <property type="reaction ID" value="UER00211"/>
</dbReference>
<dbReference type="InterPro" id="IPR014777">
    <property type="entry name" value="4pyrrole_Mease_sub1"/>
</dbReference>
<evidence type="ECO:0000256" key="2">
    <source>
        <dbReference type="ARBA" id="ARBA00012162"/>
    </source>
</evidence>
<evidence type="ECO:0000313" key="12">
    <source>
        <dbReference type="EMBL" id="PTQ62787.1"/>
    </source>
</evidence>
<evidence type="ECO:0000313" key="13">
    <source>
        <dbReference type="Proteomes" id="UP000244189"/>
    </source>
</evidence>
<dbReference type="GO" id="GO:0004851">
    <property type="term" value="F:uroporphyrin-III C-methyltransferase activity"/>
    <property type="evidence" value="ECO:0007669"/>
    <property type="project" value="UniProtKB-EC"/>
</dbReference>
<dbReference type="NCBIfam" id="NF004790">
    <property type="entry name" value="PRK06136.1"/>
    <property type="match status" value="1"/>
</dbReference>
<dbReference type="Pfam" id="PF00590">
    <property type="entry name" value="TP_methylase"/>
    <property type="match status" value="1"/>
</dbReference>
<dbReference type="PROSITE" id="PS00839">
    <property type="entry name" value="SUMT_1"/>
    <property type="match status" value="1"/>
</dbReference>
<dbReference type="InterPro" id="IPR050161">
    <property type="entry name" value="Siro_Cobalamin_biosynth"/>
</dbReference>
<dbReference type="GO" id="GO:0019354">
    <property type="term" value="P:siroheme biosynthetic process"/>
    <property type="evidence" value="ECO:0007669"/>
    <property type="project" value="UniProtKB-UniPathway"/>
</dbReference>
<dbReference type="FunFam" id="3.30.950.10:FF:000001">
    <property type="entry name" value="Siroheme synthase"/>
    <property type="match status" value="1"/>
</dbReference>
<keyword evidence="7" id="KW-0627">Porphyrin biosynthesis</keyword>
<sequence>MTSPPCPPPPSLRATSPWRGRIVRPVAPDMPIDPVGKSSPTPRQSIIRLQRSALPPISHRMASLLDPTARGRVILVGAGPGDPGLLTVRAVEALKTADVVVHDGLIDPRVLDIAPPGAQRISVAKQRARHTLPQEAINALIIAHVKTGAIVIRLKGGDPFVFGRGGEEVEAVRAAGLPVEVIPGVSAALGCAAEAMLPLTHRDHSSAVSFVAGQCKGLDEQNWAGLAGQGRTLVIYMGIATATDIADKLMADGVAPDMPVAVLERGTLQGSRAIRTLLADLGAMVTREAVKSPAIIVVGEVVELSYAQDKLARWARIAEAAA</sequence>
<comment type="pathway">
    <text evidence="8">Porphyrin-containing compound metabolism; siroheme biosynthesis; precorrin-2 from uroporphyrinogen III: step 1/1.</text>
</comment>
<name>A0A2T5GTY9_9SPHN</name>
<dbReference type="Gene3D" id="3.40.1010.10">
    <property type="entry name" value="Cobalt-precorrin-4 Transmethylase, Domain 1"/>
    <property type="match status" value="1"/>
</dbReference>
<reference evidence="12 13" key="1">
    <citation type="submission" date="2018-04" db="EMBL/GenBank/DDBJ databases">
        <title>Genomic Encyclopedia of Type Strains, Phase III (KMG-III): the genomes of soil and plant-associated and newly described type strains.</title>
        <authorList>
            <person name="Whitman W."/>
        </authorList>
    </citation>
    <scope>NUCLEOTIDE SEQUENCE [LARGE SCALE GENOMIC DNA]</scope>
    <source>
        <strain evidence="12 13">MA101b</strain>
    </source>
</reference>
<dbReference type="PANTHER" id="PTHR45790:SF3">
    <property type="entry name" value="S-ADENOSYL-L-METHIONINE-DEPENDENT UROPORPHYRINOGEN III METHYLTRANSFERASE, CHLOROPLASTIC"/>
    <property type="match status" value="1"/>
</dbReference>
<dbReference type="InterPro" id="IPR003043">
    <property type="entry name" value="Uropor_MeTrfase_CS"/>
</dbReference>
<evidence type="ECO:0000256" key="10">
    <source>
        <dbReference type="RuleBase" id="RU003960"/>
    </source>
</evidence>
<dbReference type="NCBIfam" id="TIGR01469">
    <property type="entry name" value="cobA_cysG_Cterm"/>
    <property type="match status" value="1"/>
</dbReference>
<feature type="domain" description="Tetrapyrrole methylase" evidence="11">
    <location>
        <begin position="72"/>
        <end position="281"/>
    </location>
</feature>
<dbReference type="Proteomes" id="UP000244189">
    <property type="component" value="Unassembled WGS sequence"/>
</dbReference>
<evidence type="ECO:0000256" key="7">
    <source>
        <dbReference type="ARBA" id="ARBA00023244"/>
    </source>
</evidence>
<dbReference type="GO" id="GO:0009236">
    <property type="term" value="P:cobalamin biosynthetic process"/>
    <property type="evidence" value="ECO:0007669"/>
    <property type="project" value="UniProtKB-KW"/>
</dbReference>
<proteinExistence type="inferred from homology"/>
<dbReference type="EMBL" id="QAOG01000001">
    <property type="protein sequence ID" value="PTQ62787.1"/>
    <property type="molecule type" value="Genomic_DNA"/>
</dbReference>
<dbReference type="InterPro" id="IPR006366">
    <property type="entry name" value="CobA/CysG_C"/>
</dbReference>
<comment type="similarity">
    <text evidence="1 10">Belongs to the precorrin methyltransferase family.</text>
</comment>
<evidence type="ECO:0000256" key="4">
    <source>
        <dbReference type="ARBA" id="ARBA00022603"/>
    </source>
</evidence>
<organism evidence="12 13">
    <name type="scientific">Sphingomonas aurantiaca</name>
    <dbReference type="NCBI Taxonomy" id="185949"/>
    <lineage>
        <taxon>Bacteria</taxon>
        <taxon>Pseudomonadati</taxon>
        <taxon>Pseudomonadota</taxon>
        <taxon>Alphaproteobacteria</taxon>
        <taxon>Sphingomonadales</taxon>
        <taxon>Sphingomonadaceae</taxon>
        <taxon>Sphingomonas</taxon>
    </lineage>
</organism>